<name>A0ABN8CQU0_9STRA</name>
<proteinExistence type="predicted"/>
<evidence type="ECO:0000313" key="3">
    <source>
        <dbReference type="Proteomes" id="UP001158986"/>
    </source>
</evidence>
<protein>
    <submittedName>
        <fullName evidence="2">Uncharacterized protein</fullName>
    </submittedName>
</protein>
<keyword evidence="3" id="KW-1185">Reference proteome</keyword>
<sequence length="148" mass="15810">MANACSHAATNASTGGVPKHERVHRCGVPKSAGLEAVEEELTASGTSEDPADGKCVDRTADRICQAETASKRPTRTAEAEPKEELLQEAQAIRLAGDVEFNSLGGDRAFGHLEVEMRAVRLLRRVNLPGFGDKPEGQGNPHREAELPT</sequence>
<evidence type="ECO:0000313" key="2">
    <source>
        <dbReference type="EMBL" id="CAH0514286.1"/>
    </source>
</evidence>
<feature type="region of interest" description="Disordered" evidence="1">
    <location>
        <begin position="1"/>
        <end position="22"/>
    </location>
</feature>
<comment type="caution">
    <text evidence="2">The sequence shown here is derived from an EMBL/GenBank/DDBJ whole genome shotgun (WGS) entry which is preliminary data.</text>
</comment>
<dbReference type="Proteomes" id="UP001158986">
    <property type="component" value="Unassembled WGS sequence"/>
</dbReference>
<organism evidence="2 3">
    <name type="scientific">Peronospora belbahrii</name>
    <dbReference type="NCBI Taxonomy" id="622444"/>
    <lineage>
        <taxon>Eukaryota</taxon>
        <taxon>Sar</taxon>
        <taxon>Stramenopiles</taxon>
        <taxon>Oomycota</taxon>
        <taxon>Peronosporomycetes</taxon>
        <taxon>Peronosporales</taxon>
        <taxon>Peronosporaceae</taxon>
        <taxon>Peronospora</taxon>
    </lineage>
</organism>
<evidence type="ECO:0000256" key="1">
    <source>
        <dbReference type="SAM" id="MobiDB-lite"/>
    </source>
</evidence>
<dbReference type="EMBL" id="CAKLCB010000063">
    <property type="protein sequence ID" value="CAH0514286.1"/>
    <property type="molecule type" value="Genomic_DNA"/>
</dbReference>
<gene>
    <name evidence="2" type="ORF">PBS001_LOCUS1045</name>
</gene>
<feature type="region of interest" description="Disordered" evidence="1">
    <location>
        <begin position="127"/>
        <end position="148"/>
    </location>
</feature>
<feature type="compositionally biased region" description="Basic and acidic residues" evidence="1">
    <location>
        <begin position="132"/>
        <end position="148"/>
    </location>
</feature>
<accession>A0ABN8CQU0</accession>
<reference evidence="2 3" key="1">
    <citation type="submission" date="2021-11" db="EMBL/GenBank/DDBJ databases">
        <authorList>
            <person name="Islam A."/>
            <person name="Islam S."/>
            <person name="Flora M.S."/>
            <person name="Rahman M."/>
            <person name="Ziaur R.M."/>
            <person name="Epstein J.H."/>
            <person name="Hassan M."/>
            <person name="Klassen M."/>
            <person name="Woodard K."/>
            <person name="Webb A."/>
            <person name="Webby R.J."/>
            <person name="El Zowalaty M.E."/>
        </authorList>
    </citation>
    <scope>NUCLEOTIDE SEQUENCE [LARGE SCALE GENOMIC DNA]</scope>
    <source>
        <strain evidence="2">Pbs1</strain>
    </source>
</reference>